<evidence type="ECO:0000313" key="3">
    <source>
        <dbReference type="Proteomes" id="UP001314263"/>
    </source>
</evidence>
<dbReference type="AlphaFoldDB" id="A0AAV1HY72"/>
<reference evidence="2 3" key="1">
    <citation type="submission" date="2023-10" db="EMBL/GenBank/DDBJ databases">
        <authorList>
            <person name="Maclean D."/>
            <person name="Macfadyen A."/>
        </authorList>
    </citation>
    <scope>NUCLEOTIDE SEQUENCE [LARGE SCALE GENOMIC DNA]</scope>
</reference>
<dbReference type="Proteomes" id="UP001314263">
    <property type="component" value="Unassembled WGS sequence"/>
</dbReference>
<proteinExistence type="predicted"/>
<organism evidence="2 3">
    <name type="scientific">Coccomyxa viridis</name>
    <dbReference type="NCBI Taxonomy" id="1274662"/>
    <lineage>
        <taxon>Eukaryota</taxon>
        <taxon>Viridiplantae</taxon>
        <taxon>Chlorophyta</taxon>
        <taxon>core chlorophytes</taxon>
        <taxon>Trebouxiophyceae</taxon>
        <taxon>Trebouxiophyceae incertae sedis</taxon>
        <taxon>Coccomyxaceae</taxon>
        <taxon>Coccomyxa</taxon>
    </lineage>
</organism>
<feature type="region of interest" description="Disordered" evidence="1">
    <location>
        <begin position="198"/>
        <end position="236"/>
    </location>
</feature>
<protein>
    <submittedName>
        <fullName evidence="2">Uncharacterized protein</fullName>
    </submittedName>
</protein>
<evidence type="ECO:0000256" key="1">
    <source>
        <dbReference type="SAM" id="MobiDB-lite"/>
    </source>
</evidence>
<sequence>MSRVLVKDEADLSKLQGSLHTARRQCLQSLASRNSGKAEPTIERLLHKSTAEIAEVLHICVKAAKADSGDLQGGSAAEFERAEEELSALDTELQGLRQNVMVAARRVAQLRSLVPDALSSHFSARLQACRPPPCAAEPDGAAAEQADGAIRPDVLSPAPAQLQSKLASITVQMPMLRAELQEKLERLQRIVEVIDREAQAAAAGEPGTVERAARGMGTPGPQDRRSPRLAEAVSAGKIATRRRAMAGLRPVPYAVPAKS</sequence>
<dbReference type="EMBL" id="CAUYUE010000004">
    <property type="protein sequence ID" value="CAK0762167.1"/>
    <property type="molecule type" value="Genomic_DNA"/>
</dbReference>
<name>A0AAV1HY72_9CHLO</name>
<gene>
    <name evidence="2" type="ORF">CVIRNUC_002929</name>
</gene>
<keyword evidence="3" id="KW-1185">Reference proteome</keyword>
<accession>A0AAV1HY72</accession>
<comment type="caution">
    <text evidence="2">The sequence shown here is derived from an EMBL/GenBank/DDBJ whole genome shotgun (WGS) entry which is preliminary data.</text>
</comment>
<evidence type="ECO:0000313" key="2">
    <source>
        <dbReference type="EMBL" id="CAK0762167.1"/>
    </source>
</evidence>